<protein>
    <submittedName>
        <fullName evidence="1">Uncharacterized protein</fullName>
    </submittedName>
</protein>
<sequence>MTTGTNGRIPGSALSVLRRIATERPRQVVGERCEMCAEPIRDEHQHVVSMQGRQLMCVCRGCYLLFSDQSATLRYRAVPDRYLTFPDFGLSPGRWDALQIPVGLAFFFRNSALDRTVAFYPGPAGATESELPLDVWEEVCAENPELSLLLPDVEALLIRIPDRGEGDPECYLVPIDACYQLVGTLRKLWRGFDGGQDARREIDGFFEQVTNRARVARLP</sequence>
<evidence type="ECO:0000313" key="1">
    <source>
        <dbReference type="EMBL" id="MBJ8337952.1"/>
    </source>
</evidence>
<evidence type="ECO:0000313" key="2">
    <source>
        <dbReference type="Proteomes" id="UP000655868"/>
    </source>
</evidence>
<dbReference type="Proteomes" id="UP000655868">
    <property type="component" value="Unassembled WGS sequence"/>
</dbReference>
<accession>A0A934U198</accession>
<dbReference type="InterPro" id="IPR045991">
    <property type="entry name" value="DUF5947"/>
</dbReference>
<keyword evidence="2" id="KW-1185">Reference proteome</keyword>
<organism evidence="1 2">
    <name type="scientific">Antrihabitans stalagmiti</name>
    <dbReference type="NCBI Taxonomy" id="2799499"/>
    <lineage>
        <taxon>Bacteria</taxon>
        <taxon>Bacillati</taxon>
        <taxon>Actinomycetota</taxon>
        <taxon>Actinomycetes</taxon>
        <taxon>Mycobacteriales</taxon>
        <taxon>Nocardiaceae</taxon>
        <taxon>Antrihabitans</taxon>
    </lineage>
</organism>
<dbReference type="Pfam" id="PF19372">
    <property type="entry name" value="DUF5947"/>
    <property type="match status" value="1"/>
</dbReference>
<gene>
    <name evidence="1" type="ORF">JGU71_03545</name>
</gene>
<reference evidence="1" key="1">
    <citation type="submission" date="2020-12" db="EMBL/GenBank/DDBJ databases">
        <title>Antrihabitans popcorni sp. nov. and Antrihabitans auranticaus sp. nov., isolated from a larva cave.</title>
        <authorList>
            <person name="Lee S.D."/>
            <person name="Kim I.S."/>
        </authorList>
    </citation>
    <scope>NUCLEOTIDE SEQUENCE</scope>
    <source>
        <strain evidence="1">YC3-6</strain>
    </source>
</reference>
<dbReference type="RefSeq" id="WP_199702031.1">
    <property type="nucleotide sequence ID" value="NZ_JAEMNV010000001.1"/>
</dbReference>
<proteinExistence type="predicted"/>
<dbReference type="AlphaFoldDB" id="A0A934U198"/>
<comment type="caution">
    <text evidence="1">The sequence shown here is derived from an EMBL/GenBank/DDBJ whole genome shotgun (WGS) entry which is preliminary data.</text>
</comment>
<dbReference type="EMBL" id="JAEMNV010000001">
    <property type="protein sequence ID" value="MBJ8337952.1"/>
    <property type="molecule type" value="Genomic_DNA"/>
</dbReference>
<name>A0A934U198_9NOCA</name>